<keyword evidence="1" id="KW-0472">Membrane</keyword>
<name>A0A1V9G3G7_9BACT</name>
<keyword evidence="1" id="KW-0812">Transmembrane</keyword>
<dbReference type="AlphaFoldDB" id="A0A1V9G3G7"/>
<feature type="transmembrane region" description="Helical" evidence="1">
    <location>
        <begin position="155"/>
        <end position="177"/>
    </location>
</feature>
<feature type="transmembrane region" description="Helical" evidence="1">
    <location>
        <begin position="109"/>
        <end position="135"/>
    </location>
</feature>
<sequence length="188" mass="20838">MKINKSIIWSLIVMVVVAALYRVIPGRPFGFEPQLALALFSGAIIKDKKVALVLPLVSMFISDLLYQVLYNAGLSSIYGFYPDQWINYLLYASVVMFGFLIKKVRVVNVLLVSLAAPTYFFLVSNFLTWAGVGGYDMYPKTGAGLVTCYVAGLPFYYNGLISCVLFSAALFGGWYLINRRVQKPVVAA</sequence>
<dbReference type="Proteomes" id="UP000192276">
    <property type="component" value="Unassembled WGS sequence"/>
</dbReference>
<keyword evidence="1" id="KW-1133">Transmembrane helix</keyword>
<feature type="transmembrane region" description="Helical" evidence="1">
    <location>
        <begin position="85"/>
        <end position="102"/>
    </location>
</feature>
<comment type="caution">
    <text evidence="2">The sequence shown here is derived from an EMBL/GenBank/DDBJ whole genome shotgun (WGS) entry which is preliminary data.</text>
</comment>
<proteinExistence type="predicted"/>
<dbReference type="OrthoDB" id="9806699at2"/>
<accession>A0A1V9G3G7</accession>
<dbReference type="RefSeq" id="WP_081163385.1">
    <property type="nucleotide sequence ID" value="NZ_LWBP01000078.1"/>
</dbReference>
<feature type="transmembrane region" description="Helical" evidence="1">
    <location>
        <begin position="6"/>
        <end position="24"/>
    </location>
</feature>
<keyword evidence="3" id="KW-1185">Reference proteome</keyword>
<dbReference type="InterPro" id="IPR046487">
    <property type="entry name" value="DUF6580"/>
</dbReference>
<feature type="transmembrane region" description="Helical" evidence="1">
    <location>
        <begin position="50"/>
        <end position="70"/>
    </location>
</feature>
<dbReference type="EMBL" id="LWBP01000078">
    <property type="protein sequence ID" value="OQP65058.1"/>
    <property type="molecule type" value="Genomic_DNA"/>
</dbReference>
<evidence type="ECO:0000313" key="3">
    <source>
        <dbReference type="Proteomes" id="UP000192276"/>
    </source>
</evidence>
<evidence type="ECO:0000256" key="1">
    <source>
        <dbReference type="SAM" id="Phobius"/>
    </source>
</evidence>
<evidence type="ECO:0000313" key="2">
    <source>
        <dbReference type="EMBL" id="OQP65058.1"/>
    </source>
</evidence>
<organism evidence="2 3">
    <name type="scientific">Niastella populi</name>
    <dbReference type="NCBI Taxonomy" id="550983"/>
    <lineage>
        <taxon>Bacteria</taxon>
        <taxon>Pseudomonadati</taxon>
        <taxon>Bacteroidota</taxon>
        <taxon>Chitinophagia</taxon>
        <taxon>Chitinophagales</taxon>
        <taxon>Chitinophagaceae</taxon>
        <taxon>Niastella</taxon>
    </lineage>
</organism>
<reference evidence="3" key="1">
    <citation type="submission" date="2016-04" db="EMBL/GenBank/DDBJ databases">
        <authorList>
            <person name="Chen L."/>
            <person name="Zhuang W."/>
            <person name="Wang G."/>
        </authorList>
    </citation>
    <scope>NUCLEOTIDE SEQUENCE [LARGE SCALE GENOMIC DNA]</scope>
    <source>
        <strain evidence="3">208</strain>
    </source>
</reference>
<dbReference type="Pfam" id="PF20221">
    <property type="entry name" value="DUF6580"/>
    <property type="match status" value="1"/>
</dbReference>
<protein>
    <recommendedName>
        <fullName evidence="4">Rod shape-determining protein MreD</fullName>
    </recommendedName>
</protein>
<dbReference type="STRING" id="550983.A4R26_15230"/>
<evidence type="ECO:0008006" key="4">
    <source>
        <dbReference type="Google" id="ProtNLM"/>
    </source>
</evidence>
<gene>
    <name evidence="2" type="ORF">A4R26_15230</name>
</gene>